<evidence type="ECO:0000256" key="4">
    <source>
        <dbReference type="ARBA" id="ARBA00023242"/>
    </source>
</evidence>
<dbReference type="GO" id="GO:0000976">
    <property type="term" value="F:transcription cis-regulatory region binding"/>
    <property type="evidence" value="ECO:0007669"/>
    <property type="project" value="TreeGrafter"/>
</dbReference>
<dbReference type="PROSITE" id="PS51005">
    <property type="entry name" value="NAC"/>
    <property type="match status" value="1"/>
</dbReference>
<evidence type="ECO:0000256" key="5">
    <source>
        <dbReference type="SAM" id="MobiDB-lite"/>
    </source>
</evidence>
<dbReference type="InterPro" id="IPR003441">
    <property type="entry name" value="NAC-dom"/>
</dbReference>
<dbReference type="InterPro" id="IPR044799">
    <property type="entry name" value="SOG1-like"/>
</dbReference>
<organism evidence="7 8">
    <name type="scientific">Cuscuta europaea</name>
    <name type="common">European dodder</name>
    <dbReference type="NCBI Taxonomy" id="41803"/>
    <lineage>
        <taxon>Eukaryota</taxon>
        <taxon>Viridiplantae</taxon>
        <taxon>Streptophyta</taxon>
        <taxon>Embryophyta</taxon>
        <taxon>Tracheophyta</taxon>
        <taxon>Spermatophyta</taxon>
        <taxon>Magnoliopsida</taxon>
        <taxon>eudicotyledons</taxon>
        <taxon>Gunneridae</taxon>
        <taxon>Pentapetalae</taxon>
        <taxon>asterids</taxon>
        <taxon>lamiids</taxon>
        <taxon>Solanales</taxon>
        <taxon>Convolvulaceae</taxon>
        <taxon>Cuscuteae</taxon>
        <taxon>Cuscuta</taxon>
        <taxon>Cuscuta subgen. Cuscuta</taxon>
    </lineage>
</organism>
<feature type="compositionally biased region" description="Low complexity" evidence="5">
    <location>
        <begin position="1"/>
        <end position="15"/>
    </location>
</feature>
<evidence type="ECO:0000256" key="1">
    <source>
        <dbReference type="ARBA" id="ARBA00023015"/>
    </source>
</evidence>
<feature type="region of interest" description="Disordered" evidence="5">
    <location>
        <begin position="1"/>
        <end position="40"/>
    </location>
</feature>
<evidence type="ECO:0000313" key="8">
    <source>
        <dbReference type="Proteomes" id="UP001152484"/>
    </source>
</evidence>
<gene>
    <name evidence="7" type="ORF">CEURO_LOCUS10737</name>
</gene>
<keyword evidence="4" id="KW-0539">Nucleus</keyword>
<keyword evidence="2" id="KW-0238">DNA-binding</keyword>
<dbReference type="PANTHER" id="PTHR31079:SF20">
    <property type="entry name" value="NAC DOMAIN-CONTAINING PROTEIN 10"/>
    <property type="match status" value="1"/>
</dbReference>
<keyword evidence="1" id="KW-0805">Transcription regulation</keyword>
<dbReference type="GO" id="GO:0005634">
    <property type="term" value="C:nucleus"/>
    <property type="evidence" value="ECO:0007669"/>
    <property type="project" value="TreeGrafter"/>
</dbReference>
<keyword evidence="8" id="KW-1185">Reference proteome</keyword>
<protein>
    <recommendedName>
        <fullName evidence="6">NAC domain-containing protein</fullName>
    </recommendedName>
</protein>
<dbReference type="Proteomes" id="UP001152484">
    <property type="component" value="Unassembled WGS sequence"/>
</dbReference>
<keyword evidence="3" id="KW-0804">Transcription</keyword>
<dbReference type="PANTHER" id="PTHR31079">
    <property type="entry name" value="NAC DOMAIN-CONTAINING PROTEIN 73"/>
    <property type="match status" value="1"/>
</dbReference>
<comment type="caution">
    <text evidence="7">The sequence shown here is derived from an EMBL/GenBank/DDBJ whole genome shotgun (WGS) entry which is preliminary data.</text>
</comment>
<evidence type="ECO:0000259" key="6">
    <source>
        <dbReference type="PROSITE" id="PS51005"/>
    </source>
</evidence>
<evidence type="ECO:0000313" key="7">
    <source>
        <dbReference type="EMBL" id="CAH9089117.1"/>
    </source>
</evidence>
<feature type="non-terminal residue" evidence="7">
    <location>
        <position position="125"/>
    </location>
</feature>
<dbReference type="InterPro" id="IPR036093">
    <property type="entry name" value="NAC_dom_sf"/>
</dbReference>
<dbReference type="GO" id="GO:0003700">
    <property type="term" value="F:DNA-binding transcription factor activity"/>
    <property type="evidence" value="ECO:0007669"/>
    <property type="project" value="InterPro"/>
</dbReference>
<dbReference type="SUPFAM" id="SSF101941">
    <property type="entry name" value="NAC domain"/>
    <property type="match status" value="1"/>
</dbReference>
<accession>A0A9P0Z7B9</accession>
<proteinExistence type="predicted"/>
<evidence type="ECO:0000256" key="3">
    <source>
        <dbReference type="ARBA" id="ARBA00023163"/>
    </source>
</evidence>
<reference evidence="7" key="1">
    <citation type="submission" date="2022-07" db="EMBL/GenBank/DDBJ databases">
        <authorList>
            <person name="Macas J."/>
            <person name="Novak P."/>
            <person name="Neumann P."/>
        </authorList>
    </citation>
    <scope>NUCLEOTIDE SEQUENCE</scope>
</reference>
<evidence type="ECO:0000256" key="2">
    <source>
        <dbReference type="ARBA" id="ARBA00023125"/>
    </source>
</evidence>
<feature type="domain" description="NAC" evidence="6">
    <location>
        <begin position="74"/>
        <end position="125"/>
    </location>
</feature>
<sequence>MTCSSTASADNNNKNDTNKSNDDDDDEEMEIIGGGGGGGGGGIMTACPSCGNPIMLENHHRQRAVGIQQLQPGLPAGVKFDPTDQEILEHLEAKVRLDAHPLIDEFIHTLDGEDGICCTHPVKLP</sequence>
<dbReference type="EMBL" id="CAMAPE010000020">
    <property type="protein sequence ID" value="CAH9089117.1"/>
    <property type="molecule type" value="Genomic_DNA"/>
</dbReference>
<name>A0A9P0Z7B9_CUSEU</name>
<dbReference type="AlphaFoldDB" id="A0A9P0Z7B9"/>